<dbReference type="EMBL" id="CP008889">
    <property type="protein sequence ID" value="AIF41439.1"/>
    <property type="molecule type" value="Genomic_DNA"/>
</dbReference>
<dbReference type="GeneID" id="41841690"/>
<sequence length="335" mass="35924">MSASSLIFFVIIAVWAAYMLKHWVRRREDLATARTVDRFSEAMRMLERRTPIQADVSARADEPSRTILRPQVSVKGASRVTPGAPEGDAHASTAERAEVTTTRVPARLQGAAQGLARVPAALESPKVKLFALLGSFGFFVVTALLALLTLVPAWLPLLGLLATAGVVVWLRRSAIAARTAKAASTTVRPVGVSAPARAASPARSSATVGVTRVEVEGAETAVPMTKRSPLVAQLPERDVDAEPAVDVEPDEDAVARAQAEVFDAAAWAPVDVPRPTYTMKAKAEREPVEPAATVDEVDTRPLAARYENTPVEDLPFDGMALDEDYEELPQVYRAG</sequence>
<proteinExistence type="predicted"/>
<dbReference type="Proteomes" id="UP000027986">
    <property type="component" value="Chromosome"/>
</dbReference>
<evidence type="ECO:0000313" key="3">
    <source>
        <dbReference type="EMBL" id="AIF41439.1"/>
    </source>
</evidence>
<keyword evidence="2" id="KW-0472">Membrane</keyword>
<reference evidence="3 4" key="1">
    <citation type="submission" date="2014-07" db="EMBL/GenBank/DDBJ databases">
        <title>Genome Sequencing of Dermacoccus nishinomiyaensis.</title>
        <authorList>
            <person name="Hong K.W."/>
            <person name="Chan K.G."/>
        </authorList>
    </citation>
    <scope>NUCLEOTIDE SEQUENCE [LARGE SCALE GENOMIC DNA]</scope>
    <source>
        <strain evidence="3 4">M25</strain>
    </source>
</reference>
<dbReference type="AlphaFoldDB" id="A0A075JHQ2"/>
<feature type="transmembrane region" description="Helical" evidence="2">
    <location>
        <begin position="129"/>
        <end position="147"/>
    </location>
</feature>
<dbReference type="OrthoDB" id="3218604at2"/>
<feature type="region of interest" description="Disordered" evidence="1">
    <location>
        <begin position="74"/>
        <end position="100"/>
    </location>
</feature>
<feature type="transmembrane region" description="Helical" evidence="2">
    <location>
        <begin position="6"/>
        <end position="24"/>
    </location>
</feature>
<keyword evidence="2" id="KW-1133">Transmembrane helix</keyword>
<dbReference type="eggNOG" id="ENOG503388S">
    <property type="taxonomic scope" value="Bacteria"/>
</dbReference>
<name>A0A075JHQ2_9MICO</name>
<feature type="region of interest" description="Disordered" evidence="1">
    <location>
        <begin position="284"/>
        <end position="317"/>
    </location>
</feature>
<feature type="transmembrane region" description="Helical" evidence="2">
    <location>
        <begin position="153"/>
        <end position="170"/>
    </location>
</feature>
<feature type="compositionally biased region" description="Basic and acidic residues" evidence="1">
    <location>
        <begin position="87"/>
        <end position="98"/>
    </location>
</feature>
<keyword evidence="2" id="KW-0812">Transmembrane</keyword>
<evidence type="ECO:0000256" key="1">
    <source>
        <dbReference type="SAM" id="MobiDB-lite"/>
    </source>
</evidence>
<protein>
    <submittedName>
        <fullName evidence="3">Uncharacterized protein</fullName>
    </submittedName>
</protein>
<dbReference type="RefSeq" id="WP_038569214.1">
    <property type="nucleotide sequence ID" value="NZ_CP008889.1"/>
</dbReference>
<gene>
    <name evidence="3" type="ORF">HX89_11375</name>
</gene>
<accession>A0A075JHQ2</accession>
<evidence type="ECO:0000256" key="2">
    <source>
        <dbReference type="SAM" id="Phobius"/>
    </source>
</evidence>
<evidence type="ECO:0000313" key="4">
    <source>
        <dbReference type="Proteomes" id="UP000027986"/>
    </source>
</evidence>
<keyword evidence="4" id="KW-1185">Reference proteome</keyword>
<dbReference type="KEGG" id="dni:HX89_11375"/>
<organism evidence="3 4">
    <name type="scientific">Dermacoccus nishinomiyaensis</name>
    <dbReference type="NCBI Taxonomy" id="1274"/>
    <lineage>
        <taxon>Bacteria</taxon>
        <taxon>Bacillati</taxon>
        <taxon>Actinomycetota</taxon>
        <taxon>Actinomycetes</taxon>
        <taxon>Micrococcales</taxon>
        <taxon>Dermacoccaceae</taxon>
        <taxon>Dermacoccus</taxon>
    </lineage>
</organism>
<dbReference type="HOGENOM" id="CLU_711291_0_0_11"/>